<feature type="domain" description="Phosphoribosyltransferase" evidence="16">
    <location>
        <begin position="16"/>
        <end position="162"/>
    </location>
</feature>
<dbReference type="GO" id="GO:0000287">
    <property type="term" value="F:magnesium ion binding"/>
    <property type="evidence" value="ECO:0007669"/>
    <property type="project" value="TreeGrafter"/>
</dbReference>
<dbReference type="InterPro" id="IPR029057">
    <property type="entry name" value="PRTase-like"/>
</dbReference>
<dbReference type="InterPro" id="IPR005904">
    <property type="entry name" value="Hxn_phspho_trans"/>
</dbReference>
<dbReference type="GO" id="GO:0046100">
    <property type="term" value="P:hypoxanthine metabolic process"/>
    <property type="evidence" value="ECO:0007669"/>
    <property type="project" value="TreeGrafter"/>
</dbReference>
<dbReference type="EMBL" id="RCCJ01000001">
    <property type="protein sequence ID" value="RLJ70634.1"/>
    <property type="molecule type" value="Genomic_DNA"/>
</dbReference>
<comment type="catalytic activity">
    <reaction evidence="14">
        <text>IMP + diphosphate = hypoxanthine + 5-phospho-alpha-D-ribose 1-diphosphate</text>
        <dbReference type="Rhea" id="RHEA:17973"/>
        <dbReference type="ChEBI" id="CHEBI:17368"/>
        <dbReference type="ChEBI" id="CHEBI:33019"/>
        <dbReference type="ChEBI" id="CHEBI:58017"/>
        <dbReference type="ChEBI" id="CHEBI:58053"/>
        <dbReference type="EC" id="2.4.2.8"/>
    </reaction>
    <physiologicalReaction direction="right-to-left" evidence="14">
        <dbReference type="Rhea" id="RHEA:17975"/>
    </physiologicalReaction>
</comment>
<dbReference type="Gene3D" id="3.40.50.2020">
    <property type="match status" value="1"/>
</dbReference>
<evidence type="ECO:0000256" key="13">
    <source>
        <dbReference type="ARBA" id="ARBA00048811"/>
    </source>
</evidence>
<proteinExistence type="inferred from homology"/>
<accession>A0A497XQU9</accession>
<comment type="cofactor">
    <cofactor evidence="1 15">
        <name>Mg(2+)</name>
        <dbReference type="ChEBI" id="CHEBI:18420"/>
    </cofactor>
</comment>
<dbReference type="GO" id="GO:0005829">
    <property type="term" value="C:cytosol"/>
    <property type="evidence" value="ECO:0007669"/>
    <property type="project" value="TreeGrafter"/>
</dbReference>
<comment type="catalytic activity">
    <reaction evidence="13">
        <text>GMP + diphosphate = guanine + 5-phospho-alpha-D-ribose 1-diphosphate</text>
        <dbReference type="Rhea" id="RHEA:25424"/>
        <dbReference type="ChEBI" id="CHEBI:16235"/>
        <dbReference type="ChEBI" id="CHEBI:33019"/>
        <dbReference type="ChEBI" id="CHEBI:58017"/>
        <dbReference type="ChEBI" id="CHEBI:58115"/>
        <dbReference type="EC" id="2.4.2.8"/>
    </reaction>
    <physiologicalReaction direction="right-to-left" evidence="13">
        <dbReference type="Rhea" id="RHEA:25426"/>
    </physiologicalReaction>
</comment>
<evidence type="ECO:0000256" key="6">
    <source>
        <dbReference type="ARBA" id="ARBA00022490"/>
    </source>
</evidence>
<dbReference type="GO" id="GO:0052657">
    <property type="term" value="F:guanine phosphoribosyltransferase activity"/>
    <property type="evidence" value="ECO:0007669"/>
    <property type="project" value="UniProtKB-ARBA"/>
</dbReference>
<evidence type="ECO:0000313" key="18">
    <source>
        <dbReference type="Proteomes" id="UP000267841"/>
    </source>
</evidence>
<evidence type="ECO:0000256" key="1">
    <source>
        <dbReference type="ARBA" id="ARBA00001946"/>
    </source>
</evidence>
<evidence type="ECO:0000256" key="11">
    <source>
        <dbReference type="ARBA" id="ARBA00022741"/>
    </source>
</evidence>
<dbReference type="InterPro" id="IPR050408">
    <property type="entry name" value="HGPRT"/>
</dbReference>
<keyword evidence="12 15" id="KW-0460">Magnesium</keyword>
<dbReference type="GO" id="GO:0000166">
    <property type="term" value="F:nucleotide binding"/>
    <property type="evidence" value="ECO:0007669"/>
    <property type="project" value="UniProtKB-KW"/>
</dbReference>
<keyword evidence="10 15" id="KW-0660">Purine salvage</keyword>
<dbReference type="GO" id="GO:0004422">
    <property type="term" value="F:hypoxanthine phosphoribosyltransferase activity"/>
    <property type="evidence" value="ECO:0007669"/>
    <property type="project" value="InterPro"/>
</dbReference>
<gene>
    <name evidence="17" type="ORF">BCF55_0912</name>
</gene>
<comment type="caution">
    <text evidence="17">The sequence shown here is derived from an EMBL/GenBank/DDBJ whole genome shotgun (WGS) entry which is preliminary data.</text>
</comment>
<dbReference type="FunFam" id="3.40.50.2020:FF:000006">
    <property type="entry name" value="Hypoxanthine phosphoribosyltransferase"/>
    <property type="match status" value="1"/>
</dbReference>
<dbReference type="NCBIfam" id="TIGR01203">
    <property type="entry name" value="HGPRTase"/>
    <property type="match status" value="1"/>
</dbReference>
<dbReference type="GO" id="GO:0006178">
    <property type="term" value="P:guanine salvage"/>
    <property type="evidence" value="ECO:0007669"/>
    <property type="project" value="TreeGrafter"/>
</dbReference>
<dbReference type="PANTHER" id="PTHR43340">
    <property type="entry name" value="HYPOXANTHINE-GUANINE PHOSPHORIBOSYLTRANSFERASE"/>
    <property type="match status" value="1"/>
</dbReference>
<dbReference type="InterPro" id="IPR000836">
    <property type="entry name" value="PRTase_dom"/>
</dbReference>
<reference evidence="17 18" key="1">
    <citation type="submission" date="2018-10" db="EMBL/GenBank/DDBJ databases">
        <title>Genomic Encyclopedia of Archaeal and Bacterial Type Strains, Phase II (KMG-II): from individual species to whole genera.</title>
        <authorList>
            <person name="Goeker M."/>
        </authorList>
    </citation>
    <scope>NUCLEOTIDE SEQUENCE [LARGE SCALE GENOMIC DNA]</scope>
    <source>
        <strain evidence="17 18">DSM 16510</strain>
    </source>
</reference>
<dbReference type="AlphaFoldDB" id="A0A497XQU9"/>
<name>A0A497XQU9_9AQUI</name>
<evidence type="ECO:0000256" key="5">
    <source>
        <dbReference type="ARBA" id="ARBA00011895"/>
    </source>
</evidence>
<dbReference type="Pfam" id="PF00156">
    <property type="entry name" value="Pribosyltran"/>
    <property type="match status" value="1"/>
</dbReference>
<evidence type="ECO:0000256" key="10">
    <source>
        <dbReference type="ARBA" id="ARBA00022726"/>
    </source>
</evidence>
<keyword evidence="6 15" id="KW-0963">Cytoplasm</keyword>
<sequence length="178" mass="20397">METIRGKRLSLLIKEEDIKKRVKELGREVERDFATSKELIVVGLLKGAFIFMADLVREIKLPLKIDFLWVSSYGQSMESSGNIKIVKDIDVDIEGREVLLVDDILDTGLTLKEIYEFLRIRNPSKLKTCVLLDKKERRKVDFNADYVGFEVPNLFLVGYGLDWGELGRNLPGVYAVED</sequence>
<dbReference type="GO" id="GO:0032263">
    <property type="term" value="P:GMP salvage"/>
    <property type="evidence" value="ECO:0007669"/>
    <property type="project" value="TreeGrafter"/>
</dbReference>
<dbReference type="GO" id="GO:0006166">
    <property type="term" value="P:purine ribonucleoside salvage"/>
    <property type="evidence" value="ECO:0007669"/>
    <property type="project" value="UniProtKB-KW"/>
</dbReference>
<evidence type="ECO:0000259" key="16">
    <source>
        <dbReference type="Pfam" id="PF00156"/>
    </source>
</evidence>
<comment type="similarity">
    <text evidence="4 15">Belongs to the purine/pyrimidine phosphoribosyltransferase family.</text>
</comment>
<dbReference type="CDD" id="cd06223">
    <property type="entry name" value="PRTases_typeI"/>
    <property type="match status" value="1"/>
</dbReference>
<dbReference type="Proteomes" id="UP000267841">
    <property type="component" value="Unassembled WGS sequence"/>
</dbReference>
<evidence type="ECO:0000256" key="7">
    <source>
        <dbReference type="ARBA" id="ARBA00022676"/>
    </source>
</evidence>
<keyword evidence="9 15" id="KW-0479">Metal-binding</keyword>
<keyword evidence="7 15" id="KW-0328">Glycosyltransferase</keyword>
<comment type="subcellular location">
    <subcellularLocation>
        <location evidence="2 15">Cytoplasm</location>
    </subcellularLocation>
</comment>
<protein>
    <recommendedName>
        <fullName evidence="5 15">Hypoxanthine phosphoribosyltransferase</fullName>
        <ecNumber evidence="5 15">2.4.2.8</ecNumber>
    </recommendedName>
</protein>
<evidence type="ECO:0000256" key="15">
    <source>
        <dbReference type="RuleBase" id="RU364099"/>
    </source>
</evidence>
<keyword evidence="18" id="KW-1185">Reference proteome</keyword>
<evidence type="ECO:0000313" key="17">
    <source>
        <dbReference type="EMBL" id="RLJ70634.1"/>
    </source>
</evidence>
<comment type="pathway">
    <text evidence="3 15">Purine metabolism; IMP biosynthesis via salvage pathway; IMP from hypoxanthine: step 1/1.</text>
</comment>
<evidence type="ECO:0000256" key="4">
    <source>
        <dbReference type="ARBA" id="ARBA00008391"/>
    </source>
</evidence>
<evidence type="ECO:0000256" key="3">
    <source>
        <dbReference type="ARBA" id="ARBA00004669"/>
    </source>
</evidence>
<evidence type="ECO:0000256" key="9">
    <source>
        <dbReference type="ARBA" id="ARBA00022723"/>
    </source>
</evidence>
<dbReference type="RefSeq" id="WP_121010608.1">
    <property type="nucleotide sequence ID" value="NZ_RCCJ01000001.1"/>
</dbReference>
<evidence type="ECO:0000256" key="8">
    <source>
        <dbReference type="ARBA" id="ARBA00022679"/>
    </source>
</evidence>
<dbReference type="PANTHER" id="PTHR43340:SF1">
    <property type="entry name" value="HYPOXANTHINE PHOSPHORIBOSYLTRANSFERASE"/>
    <property type="match status" value="1"/>
</dbReference>
<dbReference type="OrthoDB" id="9802824at2"/>
<evidence type="ECO:0000256" key="2">
    <source>
        <dbReference type="ARBA" id="ARBA00004496"/>
    </source>
</evidence>
<keyword evidence="8 15" id="KW-0808">Transferase</keyword>
<dbReference type="GO" id="GO:0032264">
    <property type="term" value="P:IMP salvage"/>
    <property type="evidence" value="ECO:0007669"/>
    <property type="project" value="UniProtKB-UniPathway"/>
</dbReference>
<evidence type="ECO:0000256" key="12">
    <source>
        <dbReference type="ARBA" id="ARBA00022842"/>
    </source>
</evidence>
<evidence type="ECO:0000256" key="14">
    <source>
        <dbReference type="ARBA" id="ARBA00049402"/>
    </source>
</evidence>
<dbReference type="EC" id="2.4.2.8" evidence="5 15"/>
<organism evidence="17 18">
    <name type="scientific">Hydrogenivirga caldilitoris</name>
    <dbReference type="NCBI Taxonomy" id="246264"/>
    <lineage>
        <taxon>Bacteria</taxon>
        <taxon>Pseudomonadati</taxon>
        <taxon>Aquificota</taxon>
        <taxon>Aquificia</taxon>
        <taxon>Aquificales</taxon>
        <taxon>Aquificaceae</taxon>
        <taxon>Hydrogenivirga</taxon>
    </lineage>
</organism>
<dbReference type="UniPathway" id="UPA00591">
    <property type="reaction ID" value="UER00648"/>
</dbReference>
<keyword evidence="11 15" id="KW-0547">Nucleotide-binding</keyword>
<dbReference type="SUPFAM" id="SSF53271">
    <property type="entry name" value="PRTase-like"/>
    <property type="match status" value="1"/>
</dbReference>